<evidence type="ECO:0000313" key="1">
    <source>
        <dbReference type="EMBL" id="KAF6813905.1"/>
    </source>
</evidence>
<accession>A0A8H6MZH2</accession>
<name>A0A8H6MZH2_9PEZI</name>
<dbReference type="EMBL" id="WIGN01000048">
    <property type="protein sequence ID" value="KAF6813905.1"/>
    <property type="molecule type" value="Genomic_DNA"/>
</dbReference>
<keyword evidence="2" id="KW-1185">Reference proteome</keyword>
<comment type="caution">
    <text evidence="1">The sequence shown here is derived from an EMBL/GenBank/DDBJ whole genome shotgun (WGS) entry which is preliminary data.</text>
</comment>
<evidence type="ECO:0000313" key="2">
    <source>
        <dbReference type="Proteomes" id="UP000652219"/>
    </source>
</evidence>
<reference evidence="1 2" key="1">
    <citation type="journal article" date="2020" name="Phytopathology">
        <title>Genome Sequence Resources of Colletotrichum truncatum, C. plurivorum, C. musicola, and C. sojae: Four Species Pathogenic to Soybean (Glycine max).</title>
        <authorList>
            <person name="Rogerio F."/>
            <person name="Boufleur T.R."/>
            <person name="Ciampi-Guillardi M."/>
            <person name="Sukno S.A."/>
            <person name="Thon M.R."/>
            <person name="Massola Junior N.S."/>
            <person name="Baroncelli R."/>
        </authorList>
    </citation>
    <scope>NUCLEOTIDE SEQUENCE [LARGE SCALE GENOMIC DNA]</scope>
    <source>
        <strain evidence="1 2">LFN0009</strain>
    </source>
</reference>
<gene>
    <name evidence="1" type="ORF">CSOJ01_04311</name>
</gene>
<dbReference type="AlphaFoldDB" id="A0A8H6MZH2"/>
<sequence length="158" mass="18315">MDQNRYPAWRVIKDGTSFNLMIEDVGKVIADRKWSMTAAEYEVNKQLFDGVERAMEGIKLQRQADHHKHLIPDLKAALPDIDFKTDQVLVRGEGQKEEILNVQKTIDDNTAKVPHVGDKLDNWLRNHYATDVRAQEHKLVMNRFELGKYSEEGQRCVL</sequence>
<dbReference type="Proteomes" id="UP000652219">
    <property type="component" value="Unassembled WGS sequence"/>
</dbReference>
<protein>
    <submittedName>
        <fullName evidence="1">Uncharacterized protein</fullName>
    </submittedName>
</protein>
<organism evidence="1 2">
    <name type="scientific">Colletotrichum sojae</name>
    <dbReference type="NCBI Taxonomy" id="2175907"/>
    <lineage>
        <taxon>Eukaryota</taxon>
        <taxon>Fungi</taxon>
        <taxon>Dikarya</taxon>
        <taxon>Ascomycota</taxon>
        <taxon>Pezizomycotina</taxon>
        <taxon>Sordariomycetes</taxon>
        <taxon>Hypocreomycetidae</taxon>
        <taxon>Glomerellales</taxon>
        <taxon>Glomerellaceae</taxon>
        <taxon>Colletotrichum</taxon>
        <taxon>Colletotrichum orchidearum species complex</taxon>
    </lineage>
</organism>
<proteinExistence type="predicted"/>